<gene>
    <name evidence="3" type="ORF">IF651_12985</name>
</gene>
<proteinExistence type="predicted"/>
<sequence length="702" mass="71660">MTSTASRGVRATRASTPVRSATSAWPVVLRFLTAVLLGGLALLPTGGPALADPAASGALGSATDEPGVTVQLLTLSPGVLTPDDTLDLTVRVTNAGTAAVAAPAAFLGVDRRSLDTRSSLDGWVEAGVVGRTGYRVADESLDPIAPGDSVDVPLSVPADRLGIVAGSDWGPRGIVVVVTDAGSRVAATRTFVVGAPPGDVEPLRLSVLAAVTGPAVDPDAQTYDDALAAATAESGRLGRLLAATGTTTQVGWAVDPALVAAAAASADPAVEDWAASLDAATADRTTFALEAYDPDLAAYARAGADLPRGTPLPGSDPEPAASDAQGTPPEWRTDLAWPADPVPDVETTTLAASSGATAVVVGGGGLAPDDALTYTPTGLARVSTTAGEVTALVADPTVTSLVAAGDDLATSQRLLAETAVVARERPAETRYVLAALDRTWEPDPAALSAKLDVLGDAPWVEVAPVSEMLSAPVPAVDRAALPDVATAETEMPAAELGELGESRAELAEFASVAVEPAALTRPLEPRFVTPTSVAYRADPENRTRAVQDVQRAVATTTGKISLQLGSTITFIAESENLPVQVYNQLPEDVVVQVVLRPDGQQLQVTQRPTASVPAGEEVTVPVPVEAFGSGNVTVAVELVSAADPQVRVADPQDLVVRVRADWESVGTVVVAGLLAVGLLAGIWRTVRRGRSPRRTAGTEEES</sequence>
<keyword evidence="4" id="KW-1185">Reference proteome</keyword>
<evidence type="ECO:0000256" key="1">
    <source>
        <dbReference type="SAM" id="MobiDB-lite"/>
    </source>
</evidence>
<dbReference type="InterPro" id="IPR046112">
    <property type="entry name" value="DUF6049"/>
</dbReference>
<reference evidence="3" key="2">
    <citation type="submission" date="2020-09" db="EMBL/GenBank/DDBJ databases">
        <authorList>
            <person name="Yu Y."/>
        </authorList>
    </citation>
    <scope>NUCLEOTIDE SEQUENCE</scope>
    <source>
        <strain evidence="3">KCTC 49039</strain>
    </source>
</reference>
<organism evidence="3 4">
    <name type="scientific">Cellulosimicrobium arenosum</name>
    <dbReference type="NCBI Taxonomy" id="2708133"/>
    <lineage>
        <taxon>Bacteria</taxon>
        <taxon>Bacillati</taxon>
        <taxon>Actinomycetota</taxon>
        <taxon>Actinomycetes</taxon>
        <taxon>Micrococcales</taxon>
        <taxon>Promicromonosporaceae</taxon>
        <taxon>Cellulosimicrobium</taxon>
    </lineage>
</organism>
<dbReference type="AlphaFoldDB" id="A0A927J146"/>
<name>A0A927J146_9MICO</name>
<reference evidence="3" key="1">
    <citation type="journal article" date="2018" name="Curr. Microbiol.">
        <title>Cellulosimicrobium arenosum sp. nov., Isolated from Marine Sediment Sand.</title>
        <authorList>
            <person name="Oh M."/>
            <person name="Kim J.H."/>
            <person name="Yoon J.H."/>
            <person name="Schumann P."/>
            <person name="Kim W."/>
        </authorList>
    </citation>
    <scope>NUCLEOTIDE SEQUENCE</scope>
    <source>
        <strain evidence="3">KCTC 49039</strain>
    </source>
</reference>
<evidence type="ECO:0000256" key="2">
    <source>
        <dbReference type="SAM" id="Phobius"/>
    </source>
</evidence>
<keyword evidence="2" id="KW-0472">Membrane</keyword>
<evidence type="ECO:0000313" key="3">
    <source>
        <dbReference type="EMBL" id="MBD8079971.1"/>
    </source>
</evidence>
<keyword evidence="2" id="KW-1133">Transmembrane helix</keyword>
<feature type="region of interest" description="Disordered" evidence="1">
    <location>
        <begin position="304"/>
        <end position="333"/>
    </location>
</feature>
<dbReference type="EMBL" id="JACYHB010000011">
    <property type="protein sequence ID" value="MBD8079971.1"/>
    <property type="molecule type" value="Genomic_DNA"/>
</dbReference>
<protein>
    <submittedName>
        <fullName evidence="3">Uncharacterized protein</fullName>
    </submittedName>
</protein>
<feature type="transmembrane region" description="Helical" evidence="2">
    <location>
        <begin position="665"/>
        <end position="686"/>
    </location>
</feature>
<comment type="caution">
    <text evidence="3">The sequence shown here is derived from an EMBL/GenBank/DDBJ whole genome shotgun (WGS) entry which is preliminary data.</text>
</comment>
<accession>A0A927J146</accession>
<dbReference type="Pfam" id="PF19516">
    <property type="entry name" value="DUF6049"/>
    <property type="match status" value="1"/>
</dbReference>
<evidence type="ECO:0000313" key="4">
    <source>
        <dbReference type="Proteomes" id="UP000610846"/>
    </source>
</evidence>
<dbReference type="Proteomes" id="UP000610846">
    <property type="component" value="Unassembled WGS sequence"/>
</dbReference>
<dbReference type="RefSeq" id="WP_191829559.1">
    <property type="nucleotide sequence ID" value="NZ_JACYHB010000011.1"/>
</dbReference>
<keyword evidence="2" id="KW-0812">Transmembrane</keyword>